<dbReference type="WBParaSite" id="jg18207">
    <property type="protein sequence ID" value="jg18207"/>
    <property type="gene ID" value="jg18207"/>
</dbReference>
<evidence type="ECO:0000313" key="1">
    <source>
        <dbReference type="Proteomes" id="UP000887574"/>
    </source>
</evidence>
<name>A0A915DBS4_9BILA</name>
<sequence length="129" mass="14687">MGDQSIVEQIESDDETVALGLKSVSKKSQKTKSYTVARKLELRRTRDTVKGGQKRNLAGAGRPLLDKDFDMLLAGWVQERRTLKMKVSRTMIMARDQQILQPAIGLEKETKFAVNLFTNYDRIPLLSFK</sequence>
<dbReference type="Proteomes" id="UP000887574">
    <property type="component" value="Unplaced"/>
</dbReference>
<keyword evidence="1" id="KW-1185">Reference proteome</keyword>
<protein>
    <submittedName>
        <fullName evidence="2">Uncharacterized protein</fullName>
    </submittedName>
</protein>
<reference evidence="2" key="1">
    <citation type="submission" date="2022-11" db="UniProtKB">
        <authorList>
            <consortium name="WormBaseParasite"/>
        </authorList>
    </citation>
    <scope>IDENTIFICATION</scope>
</reference>
<proteinExistence type="predicted"/>
<organism evidence="1 2">
    <name type="scientific">Ditylenchus dipsaci</name>
    <dbReference type="NCBI Taxonomy" id="166011"/>
    <lineage>
        <taxon>Eukaryota</taxon>
        <taxon>Metazoa</taxon>
        <taxon>Ecdysozoa</taxon>
        <taxon>Nematoda</taxon>
        <taxon>Chromadorea</taxon>
        <taxon>Rhabditida</taxon>
        <taxon>Tylenchina</taxon>
        <taxon>Tylenchomorpha</taxon>
        <taxon>Sphaerularioidea</taxon>
        <taxon>Anguinidae</taxon>
        <taxon>Anguininae</taxon>
        <taxon>Ditylenchus</taxon>
    </lineage>
</organism>
<accession>A0A915DBS4</accession>
<dbReference type="AlphaFoldDB" id="A0A915DBS4"/>
<evidence type="ECO:0000313" key="2">
    <source>
        <dbReference type="WBParaSite" id="jg18207"/>
    </source>
</evidence>